<keyword evidence="2" id="KW-0812">Transmembrane</keyword>
<dbReference type="Pfam" id="PF20151">
    <property type="entry name" value="DUF6533"/>
    <property type="match status" value="1"/>
</dbReference>
<dbReference type="EMBL" id="LNZH02000166">
    <property type="protein sequence ID" value="OCB89035.1"/>
    <property type="molecule type" value="Genomic_DNA"/>
</dbReference>
<feature type="transmembrane region" description="Helical" evidence="2">
    <location>
        <begin position="171"/>
        <end position="197"/>
    </location>
</feature>
<comment type="caution">
    <text evidence="4">The sequence shown here is derived from an EMBL/GenBank/DDBJ whole genome shotgun (WGS) entry which is preliminary data.</text>
</comment>
<feature type="transmembrane region" description="Helical" evidence="2">
    <location>
        <begin position="144"/>
        <end position="164"/>
    </location>
</feature>
<feature type="transmembrane region" description="Helical" evidence="2">
    <location>
        <begin position="260"/>
        <end position="282"/>
    </location>
</feature>
<dbReference type="Proteomes" id="UP000757232">
    <property type="component" value="Unassembled WGS sequence"/>
</dbReference>
<feature type="transmembrane region" description="Helical" evidence="2">
    <location>
        <begin position="217"/>
        <end position="239"/>
    </location>
</feature>
<keyword evidence="2" id="KW-1133">Transmembrane helix</keyword>
<evidence type="ECO:0000313" key="5">
    <source>
        <dbReference type="Proteomes" id="UP000757232"/>
    </source>
</evidence>
<organism evidence="4 5">
    <name type="scientific">Sanghuangporus baumii</name>
    <name type="common">Phellinus baumii</name>
    <dbReference type="NCBI Taxonomy" id="108892"/>
    <lineage>
        <taxon>Eukaryota</taxon>
        <taxon>Fungi</taxon>
        <taxon>Dikarya</taxon>
        <taxon>Basidiomycota</taxon>
        <taxon>Agaricomycotina</taxon>
        <taxon>Agaricomycetes</taxon>
        <taxon>Hymenochaetales</taxon>
        <taxon>Hymenochaetaceae</taxon>
        <taxon>Sanghuangporus</taxon>
    </lineage>
</organism>
<proteinExistence type="predicted"/>
<dbReference type="OrthoDB" id="3350812at2759"/>
<name>A0A9Q5HZR3_SANBA</name>
<gene>
    <name evidence="4" type="ORF">A7U60_g3843</name>
</gene>
<reference evidence="4" key="1">
    <citation type="submission" date="2016-06" db="EMBL/GenBank/DDBJ databases">
        <title>Draft Genome sequence of the fungus Inonotus baumii.</title>
        <authorList>
            <person name="Zhu H."/>
            <person name="Lin W."/>
        </authorList>
    </citation>
    <scope>NUCLEOTIDE SEQUENCE</scope>
    <source>
        <strain evidence="4">821</strain>
    </source>
</reference>
<dbReference type="InterPro" id="IPR045340">
    <property type="entry name" value="DUF6533"/>
</dbReference>
<feature type="domain" description="DUF6533" evidence="3">
    <location>
        <begin position="72"/>
        <end position="117"/>
    </location>
</feature>
<evidence type="ECO:0000256" key="1">
    <source>
        <dbReference type="SAM" id="MobiDB-lite"/>
    </source>
</evidence>
<keyword evidence="2" id="KW-0472">Membrane</keyword>
<dbReference type="AlphaFoldDB" id="A0A9Q5HZR3"/>
<evidence type="ECO:0000313" key="4">
    <source>
        <dbReference type="EMBL" id="OCB89035.1"/>
    </source>
</evidence>
<keyword evidence="5" id="KW-1185">Reference proteome</keyword>
<feature type="region of interest" description="Disordered" evidence="1">
    <location>
        <begin position="339"/>
        <end position="360"/>
    </location>
</feature>
<evidence type="ECO:0000259" key="3">
    <source>
        <dbReference type="Pfam" id="PF20151"/>
    </source>
</evidence>
<evidence type="ECO:0000256" key="2">
    <source>
        <dbReference type="SAM" id="Phobius"/>
    </source>
</evidence>
<sequence>MKSFPLNSDVPERISDRTCVAQQQIAFIDDDELSPRVKSSLPRLISEIAMASFAKEILEFITALEGLRISAYVDTASFTILVYDYILTFEDERTLIWPGQWTVTKVLFLFTRYLPFIDLSIPVIRHASKDLSPKACELSYQSSIWLINVGFLTAELILLIRTWAIWERSRLITVILGIWATLNLVAEFVVMGFFMTALGFTSQPHGLPDCLLTSGNLLIRSVWIILMVYEAGIIVLLAIKGSQLRRDLGSSALYRALFRNGTIFCVYVFALSVANVIIISALPHRLASLLASIESVTHAILAQRLLLTLRKTVYGPEPGAAGRLDTLKINERLGAIGTFDTERGTNSSQPSSMQDDGVPE</sequence>
<feature type="compositionally biased region" description="Polar residues" evidence="1">
    <location>
        <begin position="344"/>
        <end position="354"/>
    </location>
</feature>
<accession>A0A9Q5HZR3</accession>
<protein>
    <recommendedName>
        <fullName evidence="3">DUF6533 domain-containing protein</fullName>
    </recommendedName>
</protein>